<feature type="signal peptide" evidence="10">
    <location>
        <begin position="1"/>
        <end position="23"/>
    </location>
</feature>
<dbReference type="GO" id="GO:0000272">
    <property type="term" value="P:polysaccharide catabolic process"/>
    <property type="evidence" value="ECO:0007669"/>
    <property type="project" value="UniProtKB-KW"/>
</dbReference>
<evidence type="ECO:0000256" key="8">
    <source>
        <dbReference type="RuleBase" id="RU004453"/>
    </source>
</evidence>
<dbReference type="PROSITE" id="PS51910">
    <property type="entry name" value="GH18_2"/>
    <property type="match status" value="1"/>
</dbReference>
<evidence type="ECO:0000256" key="7">
    <source>
        <dbReference type="RuleBase" id="RU000489"/>
    </source>
</evidence>
<feature type="region of interest" description="Disordered" evidence="9">
    <location>
        <begin position="504"/>
        <end position="523"/>
    </location>
</feature>
<proteinExistence type="inferred from homology"/>
<evidence type="ECO:0000259" key="11">
    <source>
        <dbReference type="PROSITE" id="PS51910"/>
    </source>
</evidence>
<dbReference type="InterPro" id="IPR003610">
    <property type="entry name" value="CBM5/12"/>
</dbReference>
<dbReference type="SMART" id="SM00495">
    <property type="entry name" value="ChtBD3"/>
    <property type="match status" value="1"/>
</dbReference>
<dbReference type="InterPro" id="IPR050314">
    <property type="entry name" value="Glycosyl_Hydrlase_18"/>
</dbReference>
<dbReference type="SUPFAM" id="SSF51055">
    <property type="entry name" value="Carbohydrate binding domain"/>
    <property type="match status" value="1"/>
</dbReference>
<evidence type="ECO:0000256" key="10">
    <source>
        <dbReference type="SAM" id="SignalP"/>
    </source>
</evidence>
<keyword evidence="3" id="KW-0146">Chitin degradation</keyword>
<dbReference type="InterPro" id="IPR029070">
    <property type="entry name" value="Chitinase_insertion_sf"/>
</dbReference>
<sequence length="593" mass="63625">MTVSLARLLAITTLLPLFNVVSSTWIMHRPGNVSVQIPESQRQPVLDPIVHHVHKRAGEKVSIGYFTNWGIYGANFQPTDIVADTLTHILYSFADVDPSSGTIALTDLYADTQKHFPGDSWSEPGNNLYGCLKQIYLLKLANRNLKVLLSVGGWTYSQSGHFEFVTNPASRANFVTNAVNMIENYGFDGIDMDFEYPSSAAEGQNFADLYTELRTAFDALATRKGDKTPYELTAAVSAGYAHYEYLAIPQMDAGDVVEFTYPSCWPDAQLSPLLLEPHGQMVHVTVVSLMDDLLGANVYGGARTNTSTDSAIKYFVASGATPSKISMGIPLYGHAFENTLGLGQPYNGIGPGTVQAGIYSYKALPCTSILLPNHGETKGFDTTIRLLRQALLFSFGTMGLILFKELVSYDTPDIVRLKAQYSITNGLAGSMFWELSTDKVGSDSLVGISAGVFGLLDQTWNHISFPSSSWDNIRSNMGQGAPTGPVTTAGPGTTMTATTITTPIVSTPTTTSSDSGSTGSPGSGLCTGVSAWTSAAVFTGGMEATYNGHLWTAKWWTEADIPGGSGTLRSHYDSYGTHGVMQPAFGPMTAPAE</sequence>
<dbReference type="InterPro" id="IPR017853">
    <property type="entry name" value="GH"/>
</dbReference>
<dbReference type="SUPFAM" id="SSF51445">
    <property type="entry name" value="(Trans)glycosidases"/>
    <property type="match status" value="1"/>
</dbReference>
<feature type="chain" id="PRO_5042176704" description="GH18 domain-containing protein" evidence="10">
    <location>
        <begin position="24"/>
        <end position="593"/>
    </location>
</feature>
<protein>
    <recommendedName>
        <fullName evidence="11">GH18 domain-containing protein</fullName>
    </recommendedName>
</protein>
<dbReference type="InterPro" id="IPR001579">
    <property type="entry name" value="Glyco_hydro_18_chit_AS"/>
</dbReference>
<evidence type="ECO:0000256" key="9">
    <source>
        <dbReference type="SAM" id="MobiDB-lite"/>
    </source>
</evidence>
<dbReference type="EMBL" id="CAVNYO010000401">
    <property type="protein sequence ID" value="CAK5274236.1"/>
    <property type="molecule type" value="Genomic_DNA"/>
</dbReference>
<feature type="domain" description="GH18" evidence="11">
    <location>
        <begin position="60"/>
        <end position="456"/>
    </location>
</feature>
<keyword evidence="13" id="KW-1185">Reference proteome</keyword>
<dbReference type="CDD" id="cd12215">
    <property type="entry name" value="ChiC_BD"/>
    <property type="match status" value="1"/>
</dbReference>
<dbReference type="PANTHER" id="PTHR11177:SF317">
    <property type="entry name" value="CHITINASE 12-RELATED"/>
    <property type="match status" value="1"/>
</dbReference>
<dbReference type="InterPro" id="IPR001223">
    <property type="entry name" value="Glyco_hydro18_cat"/>
</dbReference>
<reference evidence="12" key="1">
    <citation type="submission" date="2023-11" db="EMBL/GenBank/DDBJ databases">
        <authorList>
            <person name="De Vega J J."/>
            <person name="De Vega J J."/>
        </authorList>
    </citation>
    <scope>NUCLEOTIDE SEQUENCE</scope>
</reference>
<keyword evidence="4" id="KW-0119">Carbohydrate metabolism</keyword>
<evidence type="ECO:0000256" key="6">
    <source>
        <dbReference type="ARBA" id="ARBA00023326"/>
    </source>
</evidence>
<keyword evidence="10" id="KW-0732">Signal</keyword>
<dbReference type="Gene3D" id="3.10.50.10">
    <property type="match status" value="1"/>
</dbReference>
<evidence type="ECO:0000256" key="1">
    <source>
        <dbReference type="ARBA" id="ARBA00000822"/>
    </source>
</evidence>
<comment type="caution">
    <text evidence="12">The sequence shown here is derived from an EMBL/GenBank/DDBJ whole genome shotgun (WGS) entry which is preliminary data.</text>
</comment>
<dbReference type="PROSITE" id="PS01095">
    <property type="entry name" value="GH18_1"/>
    <property type="match status" value="1"/>
</dbReference>
<dbReference type="SMART" id="SM00636">
    <property type="entry name" value="Glyco_18"/>
    <property type="match status" value="1"/>
</dbReference>
<comment type="similarity">
    <text evidence="8">Belongs to the glycosyl hydrolase 18 family.</text>
</comment>
<dbReference type="AlphaFoldDB" id="A0AAD2HE17"/>
<dbReference type="InterPro" id="IPR036573">
    <property type="entry name" value="CBM_sf_5/12"/>
</dbReference>
<dbReference type="Gene3D" id="3.20.20.80">
    <property type="entry name" value="Glycosidases"/>
    <property type="match status" value="1"/>
</dbReference>
<dbReference type="GO" id="GO:0030246">
    <property type="term" value="F:carbohydrate binding"/>
    <property type="evidence" value="ECO:0007669"/>
    <property type="project" value="InterPro"/>
</dbReference>
<dbReference type="GO" id="GO:0006032">
    <property type="term" value="P:chitin catabolic process"/>
    <property type="evidence" value="ECO:0007669"/>
    <property type="project" value="UniProtKB-KW"/>
</dbReference>
<accession>A0AAD2HE17</accession>
<organism evidence="12 13">
    <name type="scientific">Mycena citricolor</name>
    <dbReference type="NCBI Taxonomy" id="2018698"/>
    <lineage>
        <taxon>Eukaryota</taxon>
        <taxon>Fungi</taxon>
        <taxon>Dikarya</taxon>
        <taxon>Basidiomycota</taxon>
        <taxon>Agaricomycotina</taxon>
        <taxon>Agaricomycetes</taxon>
        <taxon>Agaricomycetidae</taxon>
        <taxon>Agaricales</taxon>
        <taxon>Marasmiineae</taxon>
        <taxon>Mycenaceae</taxon>
        <taxon>Mycena</taxon>
    </lineage>
</organism>
<evidence type="ECO:0000313" key="13">
    <source>
        <dbReference type="Proteomes" id="UP001295794"/>
    </source>
</evidence>
<evidence type="ECO:0000256" key="3">
    <source>
        <dbReference type="ARBA" id="ARBA00023024"/>
    </source>
</evidence>
<dbReference type="GO" id="GO:0005576">
    <property type="term" value="C:extracellular region"/>
    <property type="evidence" value="ECO:0007669"/>
    <property type="project" value="InterPro"/>
</dbReference>
<dbReference type="GO" id="GO:0008843">
    <property type="term" value="F:endochitinase activity"/>
    <property type="evidence" value="ECO:0007669"/>
    <property type="project" value="UniProtKB-EC"/>
</dbReference>
<gene>
    <name evidence="12" type="ORF">MYCIT1_LOCUS21305</name>
</gene>
<keyword evidence="2 7" id="KW-0378">Hydrolase</keyword>
<keyword evidence="6" id="KW-0624">Polysaccharide degradation</keyword>
<dbReference type="PANTHER" id="PTHR11177">
    <property type="entry name" value="CHITINASE"/>
    <property type="match status" value="1"/>
</dbReference>
<dbReference type="GO" id="GO:0008061">
    <property type="term" value="F:chitin binding"/>
    <property type="evidence" value="ECO:0007669"/>
    <property type="project" value="InterPro"/>
</dbReference>
<evidence type="ECO:0000313" key="12">
    <source>
        <dbReference type="EMBL" id="CAK5274236.1"/>
    </source>
</evidence>
<dbReference type="SUPFAM" id="SSF54556">
    <property type="entry name" value="Chitinase insertion domain"/>
    <property type="match status" value="1"/>
</dbReference>
<keyword evidence="5 7" id="KW-0326">Glycosidase</keyword>
<evidence type="ECO:0000256" key="5">
    <source>
        <dbReference type="ARBA" id="ARBA00023295"/>
    </source>
</evidence>
<dbReference type="InterPro" id="IPR011583">
    <property type="entry name" value="Chitinase_II/V-like_cat"/>
</dbReference>
<dbReference type="Gene3D" id="2.10.10.20">
    <property type="entry name" value="Carbohydrate-binding module superfamily 5/12"/>
    <property type="match status" value="1"/>
</dbReference>
<dbReference type="Proteomes" id="UP001295794">
    <property type="component" value="Unassembled WGS sequence"/>
</dbReference>
<comment type="catalytic activity">
    <reaction evidence="1">
        <text>Random endo-hydrolysis of N-acetyl-beta-D-glucosaminide (1-&gt;4)-beta-linkages in chitin and chitodextrins.</text>
        <dbReference type="EC" id="3.2.1.14"/>
    </reaction>
</comment>
<name>A0AAD2HE17_9AGAR</name>
<evidence type="ECO:0000256" key="4">
    <source>
        <dbReference type="ARBA" id="ARBA00023277"/>
    </source>
</evidence>
<evidence type="ECO:0000256" key="2">
    <source>
        <dbReference type="ARBA" id="ARBA00022801"/>
    </source>
</evidence>
<dbReference type="Pfam" id="PF00704">
    <property type="entry name" value="Glyco_hydro_18"/>
    <property type="match status" value="1"/>
</dbReference>